<protein>
    <recommendedName>
        <fullName evidence="3">Aspergillus nuclease S1</fullName>
        <ecNumber evidence="3">3.1.30.1</ecNumber>
    </recommendedName>
</protein>
<dbReference type="GO" id="GO:0006308">
    <property type="term" value="P:DNA catabolic process"/>
    <property type="evidence" value="ECO:0007669"/>
    <property type="project" value="InterPro"/>
</dbReference>
<evidence type="ECO:0000256" key="6">
    <source>
        <dbReference type="ARBA" id="ARBA00022729"/>
    </source>
</evidence>
<evidence type="ECO:0000313" key="12">
    <source>
        <dbReference type="EMBL" id="KAG2595925.1"/>
    </source>
</evidence>
<feature type="signal peptide" evidence="11">
    <location>
        <begin position="1"/>
        <end position="24"/>
    </location>
</feature>
<gene>
    <name evidence="12" type="ORF">PVAP13_5KG117800</name>
</gene>
<name>A0A8T0SFR8_PANVG</name>
<evidence type="ECO:0000256" key="11">
    <source>
        <dbReference type="SAM" id="SignalP"/>
    </source>
</evidence>
<feature type="chain" id="PRO_5035767445" description="Aspergillus nuclease S1" evidence="11">
    <location>
        <begin position="25"/>
        <end position="276"/>
    </location>
</feature>
<accession>A0A8T0SFR8</accession>
<evidence type="ECO:0000256" key="9">
    <source>
        <dbReference type="ARBA" id="ARBA00023157"/>
    </source>
</evidence>
<dbReference type="CDD" id="cd11010">
    <property type="entry name" value="S1-P1_nuclease"/>
    <property type="match status" value="1"/>
</dbReference>
<dbReference type="GO" id="GO:0046872">
    <property type="term" value="F:metal ion binding"/>
    <property type="evidence" value="ECO:0007669"/>
    <property type="project" value="UniProtKB-KW"/>
</dbReference>
<dbReference type="InterPro" id="IPR008947">
    <property type="entry name" value="PLipase_C/P1_nuclease_dom_sf"/>
</dbReference>
<dbReference type="Pfam" id="PF02265">
    <property type="entry name" value="S1-P1_nuclease"/>
    <property type="match status" value="1"/>
</dbReference>
<dbReference type="FunFam" id="1.10.575.10:FF:000002">
    <property type="entry name" value="Endonuclease 2"/>
    <property type="match status" value="1"/>
</dbReference>
<dbReference type="PANTHER" id="PTHR33146:SF27">
    <property type="entry name" value="ENDONUCLEASE 2"/>
    <property type="match status" value="1"/>
</dbReference>
<dbReference type="PANTHER" id="PTHR33146">
    <property type="entry name" value="ENDONUCLEASE 4"/>
    <property type="match status" value="1"/>
</dbReference>
<comment type="catalytic activity">
    <reaction evidence="1">
        <text>Endonucleolytic cleavage to 5'-phosphomononucleotide and 5'-phosphooligonucleotide end-products.</text>
        <dbReference type="EC" id="3.1.30.1"/>
    </reaction>
</comment>
<sequence length="276" mass="30182">MEATALLPLLLLLLAAALPAPSHGWGVDGHLMVCQIAQGRLSGAAAAAVRDLLPSYAGSNLSSLCSWADDVKFRYPWSSALHYIDTPDGLCTYSYGRDCNDEDGVKGRCLLAYGRSSAAQYNLTQALLFLSHFIGDIHQPLHVGFTSDRGGNTIDVHWYRRKTVLHHVWDANIIQTAEDDFYGDGVADYIDTLKKNITGEWSEQVPSWEDCGKNQTACPDIYASESITAACGWAYKGVDEDSTLEDAYFSSRLPVVNLRLAQGGVRLAATLNRIFS</sequence>
<dbReference type="SUPFAM" id="SSF48537">
    <property type="entry name" value="Phospholipase C/P1 nuclease"/>
    <property type="match status" value="1"/>
</dbReference>
<dbReference type="EMBL" id="CM029045">
    <property type="protein sequence ID" value="KAG2595925.1"/>
    <property type="molecule type" value="Genomic_DNA"/>
</dbReference>
<keyword evidence="5" id="KW-0479">Metal-binding</keyword>
<keyword evidence="4" id="KW-0540">Nuclease</keyword>
<reference evidence="12" key="1">
    <citation type="submission" date="2020-05" db="EMBL/GenBank/DDBJ databases">
        <title>WGS assembly of Panicum virgatum.</title>
        <authorList>
            <person name="Lovell J.T."/>
            <person name="Jenkins J."/>
            <person name="Shu S."/>
            <person name="Juenger T.E."/>
            <person name="Schmutz J."/>
        </authorList>
    </citation>
    <scope>NUCLEOTIDE SEQUENCE</scope>
    <source>
        <strain evidence="12">AP13</strain>
    </source>
</reference>
<keyword evidence="6 11" id="KW-0732">Signal</keyword>
<evidence type="ECO:0000256" key="4">
    <source>
        <dbReference type="ARBA" id="ARBA00022722"/>
    </source>
</evidence>
<keyword evidence="7" id="KW-0255">Endonuclease</keyword>
<evidence type="ECO:0000256" key="1">
    <source>
        <dbReference type="ARBA" id="ARBA00000245"/>
    </source>
</evidence>
<keyword evidence="9" id="KW-1015">Disulfide bond</keyword>
<keyword evidence="10" id="KW-0325">Glycoprotein</keyword>
<evidence type="ECO:0000256" key="7">
    <source>
        <dbReference type="ARBA" id="ARBA00022759"/>
    </source>
</evidence>
<organism evidence="12 13">
    <name type="scientific">Panicum virgatum</name>
    <name type="common">Blackwell switchgrass</name>
    <dbReference type="NCBI Taxonomy" id="38727"/>
    <lineage>
        <taxon>Eukaryota</taxon>
        <taxon>Viridiplantae</taxon>
        <taxon>Streptophyta</taxon>
        <taxon>Embryophyta</taxon>
        <taxon>Tracheophyta</taxon>
        <taxon>Spermatophyta</taxon>
        <taxon>Magnoliopsida</taxon>
        <taxon>Liliopsida</taxon>
        <taxon>Poales</taxon>
        <taxon>Poaceae</taxon>
        <taxon>PACMAD clade</taxon>
        <taxon>Panicoideae</taxon>
        <taxon>Panicodae</taxon>
        <taxon>Paniceae</taxon>
        <taxon>Panicinae</taxon>
        <taxon>Panicum</taxon>
        <taxon>Panicum sect. Hiantes</taxon>
    </lineage>
</organism>
<evidence type="ECO:0000256" key="5">
    <source>
        <dbReference type="ARBA" id="ARBA00022723"/>
    </source>
</evidence>
<evidence type="ECO:0000256" key="3">
    <source>
        <dbReference type="ARBA" id="ARBA00012562"/>
    </source>
</evidence>
<dbReference type="GO" id="GO:0000014">
    <property type="term" value="F:single-stranded DNA endodeoxyribonuclease activity"/>
    <property type="evidence" value="ECO:0007669"/>
    <property type="project" value="UniProtKB-ARBA"/>
</dbReference>
<evidence type="ECO:0000256" key="2">
    <source>
        <dbReference type="ARBA" id="ARBA00009547"/>
    </source>
</evidence>
<dbReference type="Gene3D" id="1.10.575.10">
    <property type="entry name" value="P1 Nuclease"/>
    <property type="match status" value="1"/>
</dbReference>
<evidence type="ECO:0000256" key="8">
    <source>
        <dbReference type="ARBA" id="ARBA00022801"/>
    </source>
</evidence>
<comment type="caution">
    <text evidence="12">The sequence shown here is derived from an EMBL/GenBank/DDBJ whole genome shotgun (WGS) entry which is preliminary data.</text>
</comment>
<comment type="similarity">
    <text evidence="2">Belongs to the nuclease type I family.</text>
</comment>
<dbReference type="GO" id="GO:0003676">
    <property type="term" value="F:nucleic acid binding"/>
    <property type="evidence" value="ECO:0007669"/>
    <property type="project" value="InterPro"/>
</dbReference>
<keyword evidence="8" id="KW-0378">Hydrolase</keyword>
<dbReference type="AlphaFoldDB" id="A0A8T0SFR8"/>
<evidence type="ECO:0000313" key="13">
    <source>
        <dbReference type="Proteomes" id="UP000823388"/>
    </source>
</evidence>
<keyword evidence="13" id="KW-1185">Reference proteome</keyword>
<proteinExistence type="inferred from homology"/>
<dbReference type="InterPro" id="IPR003154">
    <property type="entry name" value="S1/P1nuclease"/>
</dbReference>
<evidence type="ECO:0000256" key="10">
    <source>
        <dbReference type="ARBA" id="ARBA00023180"/>
    </source>
</evidence>
<dbReference type="Proteomes" id="UP000823388">
    <property type="component" value="Chromosome 5K"/>
</dbReference>
<dbReference type="GO" id="GO:0004521">
    <property type="term" value="F:RNA endonuclease activity"/>
    <property type="evidence" value="ECO:0007669"/>
    <property type="project" value="UniProtKB-ARBA"/>
</dbReference>
<dbReference type="EC" id="3.1.30.1" evidence="3"/>